<proteinExistence type="inferred from homology"/>
<dbReference type="STRING" id="3088.A0A383WAE1"/>
<gene>
    <name evidence="5" type="ORF">BQ4739_LOCUS14311</name>
    <name evidence="6" type="ORF">BQ4739_LOCUS14320</name>
</gene>
<keyword evidence="2" id="KW-0804">Transcription</keyword>
<dbReference type="PANTHER" id="PTHR13491:SF0">
    <property type="entry name" value="ZINC FINGER CCHC DOMAIN-CONTAINING PROTEIN 10"/>
    <property type="match status" value="1"/>
</dbReference>
<dbReference type="GO" id="GO:0003676">
    <property type="term" value="F:nucleic acid binding"/>
    <property type="evidence" value="ECO:0007669"/>
    <property type="project" value="InterPro"/>
</dbReference>
<reference evidence="6 7" key="1">
    <citation type="submission" date="2016-10" db="EMBL/GenBank/DDBJ databases">
        <authorList>
            <person name="Cai Z."/>
        </authorList>
    </citation>
    <scope>NUCLEOTIDE SEQUENCE [LARGE SCALE GENOMIC DNA]</scope>
</reference>
<feature type="compositionally biased region" description="Polar residues" evidence="4">
    <location>
        <begin position="182"/>
        <end position="206"/>
    </location>
</feature>
<dbReference type="SMART" id="SM00733">
    <property type="entry name" value="Mterf"/>
    <property type="match status" value="4"/>
</dbReference>
<evidence type="ECO:0000256" key="3">
    <source>
        <dbReference type="ARBA" id="ARBA00022946"/>
    </source>
</evidence>
<feature type="compositionally biased region" description="Low complexity" evidence="4">
    <location>
        <begin position="837"/>
        <end position="850"/>
    </location>
</feature>
<dbReference type="PANTHER" id="PTHR13491">
    <property type="entry name" value="ZCCHC10 PROTEIN"/>
    <property type="match status" value="1"/>
</dbReference>
<evidence type="ECO:0000313" key="7">
    <source>
        <dbReference type="Proteomes" id="UP000256970"/>
    </source>
</evidence>
<evidence type="ECO:0000256" key="4">
    <source>
        <dbReference type="SAM" id="MobiDB-lite"/>
    </source>
</evidence>
<feature type="region of interest" description="Disordered" evidence="4">
    <location>
        <begin position="166"/>
        <end position="209"/>
    </location>
</feature>
<dbReference type="Pfam" id="PF02536">
    <property type="entry name" value="mTERF"/>
    <property type="match status" value="1"/>
</dbReference>
<feature type="compositionally biased region" description="Polar residues" evidence="4">
    <location>
        <begin position="885"/>
        <end position="896"/>
    </location>
</feature>
<protein>
    <submittedName>
        <fullName evidence="6">Uncharacterized protein</fullName>
    </submittedName>
</protein>
<dbReference type="InterPro" id="IPR039715">
    <property type="entry name" value="ZCCHC10"/>
</dbReference>
<dbReference type="InterPro" id="IPR003690">
    <property type="entry name" value="MTERF"/>
</dbReference>
<accession>A0A383WAE1</accession>
<feature type="compositionally biased region" description="Low complexity" evidence="4">
    <location>
        <begin position="81"/>
        <end position="100"/>
    </location>
</feature>
<evidence type="ECO:0000313" key="5">
    <source>
        <dbReference type="EMBL" id="SZX74060.1"/>
    </source>
</evidence>
<feature type="compositionally biased region" description="Low complexity" evidence="4">
    <location>
        <begin position="109"/>
        <end position="124"/>
    </location>
</feature>
<dbReference type="InterPro" id="IPR038538">
    <property type="entry name" value="MTERF_sf"/>
</dbReference>
<dbReference type="EMBL" id="FNXT01001205">
    <property type="protein sequence ID" value="SZX74060.1"/>
    <property type="molecule type" value="Genomic_DNA"/>
</dbReference>
<evidence type="ECO:0000256" key="1">
    <source>
        <dbReference type="ARBA" id="ARBA00007692"/>
    </source>
</evidence>
<feature type="region of interest" description="Disordered" evidence="4">
    <location>
        <begin position="837"/>
        <end position="867"/>
    </location>
</feature>
<sequence length="1075" mass="114919">MLQHALFAAFQPNAPSLAVAASAAVAVARHAQAFTAVASEAAPSSCRVGWLSRPSSAALSGQSAAAGVQIRHISSAYWSTAAGDSPNSSSSSSNWANEASDTASRRAISSNSSGNSDSSGSGSSAHSVLRQHTVTAVVLSSSSCGSRREHIPWLSQQACTAMLHMRGITTRPNRRRRRPTTASTGSISSDRSEITPGSSLQDSLQDSVPGDQQAALLQQAQQQRLQELQDGDAPELLQLQLQEKQQRLNQRQAALRSVLQQAGISFSAQMSVLKRSHVRQLNPDIVQQRIIKFQEAFGADAVNSILSSAPELLDRKSERMVEYFRGLSQLLGAGDAFALEVVVRCPDLLGHRPEMVQMRLQNMAKVLQVDHAALLRLIKKSPTVLKLNAAKVQQHAEFLAELGGLSPQQVYKAYVNWPVLMTISVPLLKARFAALARLLAASPEHMKKICRVFPNLLGRDPSQLDANLSLLAQQLGLPKERIVAFARNEPGLLSWNVSTLLSRIMATRSVLRLPPELALSLLAFNRPLLNHPELLPQKLQALQSVLGVTEEELYPLVHGYMTLLRFDTDSVEAKMACAGSLARLSERWSNDWSSLSVLSKVRTIQAGWSCHWRLVYLLQSGQAHSVSLLTALRISHQKFLTAFPDYLLWLHRYNQAVQPPGITILSQLPAQSANAAVPHLTGPDCFPSILFDVSMGLALHSGSLFVRNKQAALEMQQSSAARLISSSGAATSSGGSVSGAAVLQVPATSEGRLAAWLGVDLAAAEQLLSVQRVRALKAADWKAKLSAAADLLAAVGHLTSGSSSSSSSDSSSAFTGVAGSDPNVAMAAAASDADSAMAVSDSSSSSGSSSSRRRQPQQLLPAAGPEGTATGAALAMAAADAVQPCSTSGASQQGSPQLPAALHSTQQQQQQPHVQVLPHPAAQQALQQALDTGQSLAVAAVAVACMLAPFSRQLYHPPPRPSAAVVQLVLQHPQQVTKATFEGNCISLAALVRASEALRGELAAMSLQQLTEHICCPPSRLPYLQFLVQTQQQVPWAFSLRELLLSYNNKVLLLREKFCAAYPGFEQWEQSMKSL</sequence>
<dbReference type="Gene3D" id="1.25.70.10">
    <property type="entry name" value="Transcription termination factor 3, mitochondrial"/>
    <property type="match status" value="2"/>
</dbReference>
<organism evidence="6 7">
    <name type="scientific">Tetradesmus obliquus</name>
    <name type="common">Green alga</name>
    <name type="synonym">Acutodesmus obliquus</name>
    <dbReference type="NCBI Taxonomy" id="3088"/>
    <lineage>
        <taxon>Eukaryota</taxon>
        <taxon>Viridiplantae</taxon>
        <taxon>Chlorophyta</taxon>
        <taxon>core chlorophytes</taxon>
        <taxon>Chlorophyceae</taxon>
        <taxon>CS clade</taxon>
        <taxon>Sphaeropleales</taxon>
        <taxon>Scenedesmaceae</taxon>
        <taxon>Tetradesmus</taxon>
    </lineage>
</organism>
<evidence type="ECO:0000313" key="6">
    <source>
        <dbReference type="EMBL" id="SZX74069.1"/>
    </source>
</evidence>
<dbReference type="Proteomes" id="UP000256970">
    <property type="component" value="Unassembled WGS sequence"/>
</dbReference>
<name>A0A383WAE1_TETOB</name>
<comment type="similarity">
    <text evidence="1">Belongs to the mTERF family.</text>
</comment>
<evidence type="ECO:0000256" key="2">
    <source>
        <dbReference type="ARBA" id="ARBA00022472"/>
    </source>
</evidence>
<keyword evidence="7" id="KW-1185">Reference proteome</keyword>
<feature type="region of interest" description="Disordered" evidence="4">
    <location>
        <begin position="81"/>
        <end position="127"/>
    </location>
</feature>
<dbReference type="EMBL" id="FNXT01001205">
    <property type="protein sequence ID" value="SZX74069.1"/>
    <property type="molecule type" value="Genomic_DNA"/>
</dbReference>
<feature type="region of interest" description="Disordered" evidence="4">
    <location>
        <begin position="885"/>
        <end position="916"/>
    </location>
</feature>
<dbReference type="AlphaFoldDB" id="A0A383WAE1"/>
<feature type="compositionally biased region" description="Low complexity" evidence="4">
    <location>
        <begin position="906"/>
        <end position="916"/>
    </location>
</feature>
<keyword evidence="2" id="KW-0805">Transcription regulation</keyword>
<dbReference type="GO" id="GO:0006353">
    <property type="term" value="P:DNA-templated transcription termination"/>
    <property type="evidence" value="ECO:0007669"/>
    <property type="project" value="UniProtKB-KW"/>
</dbReference>
<keyword evidence="3" id="KW-0809">Transit peptide</keyword>
<keyword evidence="2" id="KW-0806">Transcription termination</keyword>